<dbReference type="WBParaSite" id="TCLT_0000685501-mRNA-1">
    <property type="protein sequence ID" value="TCLT_0000685501-mRNA-1"/>
    <property type="gene ID" value="TCLT_0000685501"/>
</dbReference>
<reference evidence="14 15" key="2">
    <citation type="submission" date="2018-11" db="EMBL/GenBank/DDBJ databases">
        <authorList>
            <consortium name="Pathogen Informatics"/>
        </authorList>
    </citation>
    <scope>NUCLEOTIDE SEQUENCE [LARGE SCALE GENOMIC DNA]</scope>
</reference>
<evidence type="ECO:0000313" key="14">
    <source>
        <dbReference type="EMBL" id="VDN04242.1"/>
    </source>
</evidence>
<dbReference type="PANTHER" id="PTHR24056">
    <property type="entry name" value="CELL DIVISION PROTEIN KINASE"/>
    <property type="match status" value="1"/>
</dbReference>
<gene>
    <name evidence="14" type="ORF">TCLT_LOCUS6844</name>
</gene>
<feature type="signal peptide" evidence="11">
    <location>
        <begin position="1"/>
        <end position="22"/>
    </location>
</feature>
<dbReference type="InterPro" id="IPR017441">
    <property type="entry name" value="Protein_kinase_ATP_BS"/>
</dbReference>
<evidence type="ECO:0000256" key="5">
    <source>
        <dbReference type="ARBA" id="ARBA00022741"/>
    </source>
</evidence>
<dbReference type="InterPro" id="IPR011009">
    <property type="entry name" value="Kinase-like_dom_sf"/>
</dbReference>
<feature type="chain" id="PRO_5043126537" description="Cell division protein kinase 5" evidence="11">
    <location>
        <begin position="23"/>
        <end position="652"/>
    </location>
</feature>
<dbReference type="PROSITE" id="PS50278">
    <property type="entry name" value="PDGF_2"/>
    <property type="match status" value="1"/>
</dbReference>
<dbReference type="FunFam" id="1.10.510.10:FF:000184">
    <property type="entry name" value="cyclin-dependent kinase 5 homolog"/>
    <property type="match status" value="1"/>
</dbReference>
<evidence type="ECO:0000256" key="8">
    <source>
        <dbReference type="ARBA" id="ARBA00023306"/>
    </source>
</evidence>
<dbReference type="STRING" id="103827.A0A0N5D1W4"/>
<dbReference type="PROSITE" id="PS00108">
    <property type="entry name" value="PROTEIN_KINASE_ST"/>
    <property type="match status" value="1"/>
</dbReference>
<dbReference type="InterPro" id="IPR000072">
    <property type="entry name" value="PDGF/VEGF_dom"/>
</dbReference>
<evidence type="ECO:0000256" key="11">
    <source>
        <dbReference type="SAM" id="SignalP"/>
    </source>
</evidence>
<dbReference type="GO" id="GO:0051963">
    <property type="term" value="P:regulation of synapse assembly"/>
    <property type="evidence" value="ECO:0007669"/>
    <property type="project" value="UniProtKB-ARBA"/>
</dbReference>
<dbReference type="Gene3D" id="1.10.510.10">
    <property type="entry name" value="Transferase(Phosphotransferase) domain 1"/>
    <property type="match status" value="1"/>
</dbReference>
<dbReference type="SUPFAM" id="SSF56112">
    <property type="entry name" value="Protein kinase-like (PK-like)"/>
    <property type="match status" value="1"/>
</dbReference>
<keyword evidence="15" id="KW-1185">Reference proteome</keyword>
<evidence type="ECO:0000256" key="7">
    <source>
        <dbReference type="ARBA" id="ARBA00022840"/>
    </source>
</evidence>
<dbReference type="GO" id="GO:0016020">
    <property type="term" value="C:membrane"/>
    <property type="evidence" value="ECO:0007669"/>
    <property type="project" value="InterPro"/>
</dbReference>
<dbReference type="GO" id="GO:0005737">
    <property type="term" value="C:cytoplasm"/>
    <property type="evidence" value="ECO:0007669"/>
    <property type="project" value="TreeGrafter"/>
</dbReference>
<dbReference type="AlphaFoldDB" id="A0A0N5D1W4"/>
<protein>
    <recommendedName>
        <fullName evidence="9">Cell division protein kinase 5</fullName>
    </recommendedName>
</protein>
<dbReference type="GO" id="GO:0005524">
    <property type="term" value="F:ATP binding"/>
    <property type="evidence" value="ECO:0007669"/>
    <property type="project" value="UniProtKB-UniRule"/>
</dbReference>
<keyword evidence="2" id="KW-0723">Serine/threonine-protein kinase</keyword>
<dbReference type="OrthoDB" id="1732493at2759"/>
<proteinExistence type="inferred from homology"/>
<feature type="domain" description="Protein kinase" evidence="12">
    <location>
        <begin position="358"/>
        <end position="647"/>
    </location>
</feature>
<dbReference type="SMART" id="SM00220">
    <property type="entry name" value="S_TKc"/>
    <property type="match status" value="1"/>
</dbReference>
<dbReference type="InterPro" id="IPR029034">
    <property type="entry name" value="Cystine-knot_cytokine"/>
</dbReference>
<accession>A0A0N5D1W4</accession>
<sequence length="652" mass="74022">MNLTTTAVFFLILSSFINVISSEQQFVPSYLREQIRQAHTFADLLSVTKLTYANHLLKNNNKALSSNDQHGLQLAQIKRKSEQNGNMKLKAASITFSSQAEPEMNLDADGKSIFMQSYPLQIALKIKKHTLIKSCLHLAETKKNLDILSTIRQGKDMCGLQSACISIQNENLDPAVLVFPRCYEVTQCVGSCCESAERCHPTSSEYIERPIIEMLYSGNNLFVINQTRNITIEQHTGCSCQMCTTQRGNAIRCSQKKIIDSDCSCQCANKQDKRECQGPHKIWNDNTCTCNCVKKKCYGRSELDRRTCLCRHRSHHQHYADPDNLGNFQPDTSELQAIRLDHMQYLEESTYSCKMQNYEKLEKIGEGTYGIVFKAKNNDTQEIVALKCVRLDDDDEGVPSSALREICLLKELKHENIVRLYDVIHSERKLTLVFEYCDQDLKKYFDSCNGEIDPQIVKSLMYQLLRGLSFCHSHNVLHRDLKPQNLLIDSNMQLKLADFGLARAFGIPVRCYSAEVVTLWYRPPDVLFGAKLYNTSIDMWSAGCIFAGTLSRWLKIANAGRPLFPGADIDDQLKRIFKILGTPTDDTWPCISSLPDYKPVPLYHPSITLGQVVPNLSTRGHDLLQKLLVCNPACRIDADVALHHAYFNDMIE</sequence>
<evidence type="ECO:0000313" key="16">
    <source>
        <dbReference type="WBParaSite" id="TCLT_0000685501-mRNA-1"/>
    </source>
</evidence>
<comment type="similarity">
    <text evidence="1">Belongs to the protein kinase superfamily. CMGC Ser/Thr protein kinase family. CDC2/CDKX subfamily.</text>
</comment>
<dbReference type="OMA" id="CCEFTER"/>
<dbReference type="GO" id="GO:0004693">
    <property type="term" value="F:cyclin-dependent protein serine/threonine kinase activity"/>
    <property type="evidence" value="ECO:0007669"/>
    <property type="project" value="TreeGrafter"/>
</dbReference>
<dbReference type="GO" id="GO:0008083">
    <property type="term" value="F:growth factor activity"/>
    <property type="evidence" value="ECO:0007669"/>
    <property type="project" value="InterPro"/>
</dbReference>
<keyword evidence="8" id="KW-0131">Cell cycle</keyword>
<dbReference type="GO" id="GO:0005634">
    <property type="term" value="C:nucleus"/>
    <property type="evidence" value="ECO:0007669"/>
    <property type="project" value="TreeGrafter"/>
</dbReference>
<evidence type="ECO:0000256" key="6">
    <source>
        <dbReference type="ARBA" id="ARBA00022777"/>
    </source>
</evidence>
<name>A0A0N5D1W4_THECL</name>
<dbReference type="FunFam" id="3.30.200.20:FF:000144">
    <property type="entry name" value="Cyclin-dependent kinase 5"/>
    <property type="match status" value="1"/>
</dbReference>
<evidence type="ECO:0000256" key="2">
    <source>
        <dbReference type="ARBA" id="ARBA00022527"/>
    </source>
</evidence>
<dbReference type="PANTHER" id="PTHR24056:SF46">
    <property type="entry name" value="CYCLIN-DEPENDENT KINASE 5"/>
    <property type="match status" value="1"/>
</dbReference>
<keyword evidence="6" id="KW-0418">Kinase</keyword>
<evidence type="ECO:0000256" key="4">
    <source>
        <dbReference type="ARBA" id="ARBA00022679"/>
    </source>
</evidence>
<keyword evidence="11" id="KW-0732">Signal</keyword>
<dbReference type="InterPro" id="IPR008271">
    <property type="entry name" value="Ser/Thr_kinase_AS"/>
</dbReference>
<dbReference type="Proteomes" id="UP000276776">
    <property type="component" value="Unassembled WGS sequence"/>
</dbReference>
<keyword evidence="3" id="KW-0132">Cell division</keyword>
<dbReference type="PROSITE" id="PS00107">
    <property type="entry name" value="PROTEIN_KINASE_ATP"/>
    <property type="match status" value="1"/>
</dbReference>
<keyword evidence="7 10" id="KW-0067">ATP-binding</keyword>
<evidence type="ECO:0000259" key="12">
    <source>
        <dbReference type="PROSITE" id="PS50011"/>
    </source>
</evidence>
<dbReference type="CDD" id="cd07839">
    <property type="entry name" value="STKc_CDK5"/>
    <property type="match status" value="1"/>
</dbReference>
<dbReference type="GO" id="GO:0051402">
    <property type="term" value="P:neuron apoptotic process"/>
    <property type="evidence" value="ECO:0007669"/>
    <property type="project" value="TreeGrafter"/>
</dbReference>
<keyword evidence="4" id="KW-0808">Transferase</keyword>
<evidence type="ECO:0000313" key="15">
    <source>
        <dbReference type="Proteomes" id="UP000276776"/>
    </source>
</evidence>
<organism evidence="16">
    <name type="scientific">Thelazia callipaeda</name>
    <name type="common">Oriental eyeworm</name>
    <name type="synonym">Parasitic nematode</name>
    <dbReference type="NCBI Taxonomy" id="103827"/>
    <lineage>
        <taxon>Eukaryota</taxon>
        <taxon>Metazoa</taxon>
        <taxon>Ecdysozoa</taxon>
        <taxon>Nematoda</taxon>
        <taxon>Chromadorea</taxon>
        <taxon>Rhabditida</taxon>
        <taxon>Spirurina</taxon>
        <taxon>Spiruromorpha</taxon>
        <taxon>Thelazioidea</taxon>
        <taxon>Thelaziidae</taxon>
        <taxon>Thelazia</taxon>
    </lineage>
</organism>
<evidence type="ECO:0000256" key="10">
    <source>
        <dbReference type="PROSITE-ProRule" id="PRU10141"/>
    </source>
</evidence>
<feature type="binding site" evidence="10">
    <location>
        <position position="387"/>
    </location>
    <ligand>
        <name>ATP</name>
        <dbReference type="ChEBI" id="CHEBI:30616"/>
    </ligand>
</feature>
<dbReference type="InterPro" id="IPR000719">
    <property type="entry name" value="Prot_kinase_dom"/>
</dbReference>
<dbReference type="Gene3D" id="3.30.200.20">
    <property type="entry name" value="Phosphorylase Kinase, domain 1"/>
    <property type="match status" value="1"/>
</dbReference>
<reference evidence="16" key="1">
    <citation type="submission" date="2017-02" db="UniProtKB">
        <authorList>
            <consortium name="WormBaseParasite"/>
        </authorList>
    </citation>
    <scope>IDENTIFICATION</scope>
</reference>
<evidence type="ECO:0000256" key="1">
    <source>
        <dbReference type="ARBA" id="ARBA00006485"/>
    </source>
</evidence>
<dbReference type="EMBL" id="UYYF01004450">
    <property type="protein sequence ID" value="VDN04242.1"/>
    <property type="molecule type" value="Genomic_DNA"/>
</dbReference>
<dbReference type="Pfam" id="PF00341">
    <property type="entry name" value="PDGF"/>
    <property type="match status" value="1"/>
</dbReference>
<evidence type="ECO:0000256" key="9">
    <source>
        <dbReference type="ARBA" id="ARBA00041295"/>
    </source>
</evidence>
<dbReference type="Gene3D" id="2.10.90.10">
    <property type="entry name" value="Cystine-knot cytokines"/>
    <property type="match status" value="1"/>
</dbReference>
<dbReference type="GO" id="GO:0051301">
    <property type="term" value="P:cell division"/>
    <property type="evidence" value="ECO:0007669"/>
    <property type="project" value="UniProtKB-KW"/>
</dbReference>
<dbReference type="GO" id="GO:0048489">
    <property type="term" value="P:synaptic vesicle transport"/>
    <property type="evidence" value="ECO:0007669"/>
    <property type="project" value="TreeGrafter"/>
</dbReference>
<feature type="domain" description="Platelet-derived growth factor (PDGF) family profile" evidence="13">
    <location>
        <begin position="140"/>
        <end position="245"/>
    </location>
</feature>
<evidence type="ECO:0000256" key="3">
    <source>
        <dbReference type="ARBA" id="ARBA00022618"/>
    </source>
</evidence>
<dbReference type="SUPFAM" id="SSF57501">
    <property type="entry name" value="Cystine-knot cytokines"/>
    <property type="match status" value="1"/>
</dbReference>
<dbReference type="PROSITE" id="PS50011">
    <property type="entry name" value="PROTEIN_KINASE_DOM"/>
    <property type="match status" value="1"/>
</dbReference>
<dbReference type="InterPro" id="IPR050108">
    <property type="entry name" value="CDK"/>
</dbReference>
<keyword evidence="5 10" id="KW-0547">Nucleotide-binding</keyword>
<dbReference type="Pfam" id="PF00069">
    <property type="entry name" value="Pkinase"/>
    <property type="match status" value="1"/>
</dbReference>
<dbReference type="GO" id="GO:0007409">
    <property type="term" value="P:axonogenesis"/>
    <property type="evidence" value="ECO:0007669"/>
    <property type="project" value="TreeGrafter"/>
</dbReference>
<evidence type="ECO:0000259" key="13">
    <source>
        <dbReference type="PROSITE" id="PS50278"/>
    </source>
</evidence>